<dbReference type="GO" id="GO:0046872">
    <property type="term" value="F:metal ion binding"/>
    <property type="evidence" value="ECO:0007669"/>
    <property type="project" value="UniProtKB-KW"/>
</dbReference>
<dbReference type="GO" id="GO:0051213">
    <property type="term" value="F:dioxygenase activity"/>
    <property type="evidence" value="ECO:0007669"/>
    <property type="project" value="UniProtKB-KW"/>
</dbReference>
<dbReference type="EMBL" id="FQVI01000002">
    <property type="protein sequence ID" value="SHE52709.1"/>
    <property type="molecule type" value="Genomic_DNA"/>
</dbReference>
<dbReference type="InterPro" id="IPR029068">
    <property type="entry name" value="Glyas_Bleomycin-R_OHBP_Dase"/>
</dbReference>
<dbReference type="SUPFAM" id="SSF54593">
    <property type="entry name" value="Glyoxalase/Bleomycin resistance protein/Dihydroxybiphenyl dioxygenase"/>
    <property type="match status" value="1"/>
</dbReference>
<dbReference type="PANTHER" id="PTHR43048">
    <property type="entry name" value="METHYLMALONYL-COA EPIMERASE"/>
    <property type="match status" value="1"/>
</dbReference>
<evidence type="ECO:0000259" key="2">
    <source>
        <dbReference type="PROSITE" id="PS51819"/>
    </source>
</evidence>
<dbReference type="Gene3D" id="3.10.180.10">
    <property type="entry name" value="2,3-Dihydroxybiphenyl 1,2-Dioxygenase, domain 1"/>
    <property type="match status" value="1"/>
</dbReference>
<dbReference type="RefSeq" id="WP_072849136.1">
    <property type="nucleotide sequence ID" value="NZ_FQVI01000002.1"/>
</dbReference>
<dbReference type="GO" id="GO:0046491">
    <property type="term" value="P:L-methylmalonyl-CoA metabolic process"/>
    <property type="evidence" value="ECO:0007669"/>
    <property type="project" value="TreeGrafter"/>
</dbReference>
<evidence type="ECO:0000313" key="4">
    <source>
        <dbReference type="Proteomes" id="UP000184245"/>
    </source>
</evidence>
<evidence type="ECO:0000256" key="1">
    <source>
        <dbReference type="ARBA" id="ARBA00022723"/>
    </source>
</evidence>
<name>A0A1M4U7G2_9CLOT</name>
<organism evidence="3 4">
    <name type="scientific">Lactonifactor longoviformis DSM 17459</name>
    <dbReference type="NCBI Taxonomy" id="1122155"/>
    <lineage>
        <taxon>Bacteria</taxon>
        <taxon>Bacillati</taxon>
        <taxon>Bacillota</taxon>
        <taxon>Clostridia</taxon>
        <taxon>Eubacteriales</taxon>
        <taxon>Clostridiaceae</taxon>
        <taxon>Lactonifactor</taxon>
    </lineage>
</organism>
<reference evidence="3 4" key="1">
    <citation type="submission" date="2016-11" db="EMBL/GenBank/DDBJ databases">
        <authorList>
            <person name="Jaros S."/>
            <person name="Januszkiewicz K."/>
            <person name="Wedrychowicz H."/>
        </authorList>
    </citation>
    <scope>NUCLEOTIDE SEQUENCE [LARGE SCALE GENOMIC DNA]</scope>
    <source>
        <strain evidence="3 4">DSM 17459</strain>
    </source>
</reference>
<dbReference type="Proteomes" id="UP000184245">
    <property type="component" value="Unassembled WGS sequence"/>
</dbReference>
<dbReference type="InterPro" id="IPR037523">
    <property type="entry name" value="VOC_core"/>
</dbReference>
<proteinExistence type="predicted"/>
<sequence>MTRELKGGHIGLMTNDMEGTLKWYTETLGFRKTGEFVAPDGAAICFIRNGEITYELIQPPVELPQEACSKVDHYCFESKDIEKDFEECKEKGCRFTTDGIMEAPFWEKGIRFFKIAGASGEELEFCQIL</sequence>
<dbReference type="GO" id="GO:0004493">
    <property type="term" value="F:methylmalonyl-CoA epimerase activity"/>
    <property type="evidence" value="ECO:0007669"/>
    <property type="project" value="TreeGrafter"/>
</dbReference>
<evidence type="ECO:0000313" key="3">
    <source>
        <dbReference type="EMBL" id="SHE52709.1"/>
    </source>
</evidence>
<keyword evidence="4" id="KW-1185">Reference proteome</keyword>
<dbReference type="AlphaFoldDB" id="A0A1M4U7G2"/>
<dbReference type="PROSITE" id="PS51819">
    <property type="entry name" value="VOC"/>
    <property type="match status" value="1"/>
</dbReference>
<dbReference type="InterPro" id="IPR051785">
    <property type="entry name" value="MMCE/EMCE_epimerase"/>
</dbReference>
<keyword evidence="1" id="KW-0479">Metal-binding</keyword>
<dbReference type="Pfam" id="PF13669">
    <property type="entry name" value="Glyoxalase_4"/>
    <property type="match status" value="1"/>
</dbReference>
<dbReference type="PANTHER" id="PTHR43048:SF3">
    <property type="entry name" value="METHYLMALONYL-COA EPIMERASE, MITOCHONDRIAL"/>
    <property type="match status" value="1"/>
</dbReference>
<dbReference type="STRING" id="1122155.SAMN02745158_00775"/>
<accession>A0A1M4U7G2</accession>
<keyword evidence="3" id="KW-0560">Oxidoreductase</keyword>
<keyword evidence="3" id="KW-0223">Dioxygenase</keyword>
<gene>
    <name evidence="3" type="ORF">SAMN02745158_00775</name>
</gene>
<feature type="domain" description="VOC" evidence="2">
    <location>
        <begin position="6"/>
        <end position="128"/>
    </location>
</feature>
<dbReference type="OrthoDB" id="371072at2"/>
<protein>
    <submittedName>
        <fullName evidence="3">Glyoxalase/Bleomycin resistance protein/Dioxygenase superfamily protein</fullName>
    </submittedName>
</protein>